<name>F8L611_SIMNZ</name>
<dbReference type="HOGENOM" id="CLU_3239640_0_0_0"/>
<dbReference type="KEGG" id="sng:SNE_A02850"/>
<keyword evidence="2" id="KW-1185">Reference proteome</keyword>
<protein>
    <submittedName>
        <fullName evidence="1">Uncharacterized protein</fullName>
    </submittedName>
</protein>
<proteinExistence type="predicted"/>
<dbReference type="AlphaFoldDB" id="F8L611"/>
<organism evidence="1 2">
    <name type="scientific">Simkania negevensis (strain ATCC VR-1471 / DSM 27360 / Z)</name>
    <dbReference type="NCBI Taxonomy" id="331113"/>
    <lineage>
        <taxon>Bacteria</taxon>
        <taxon>Pseudomonadati</taxon>
        <taxon>Chlamydiota</taxon>
        <taxon>Chlamydiia</taxon>
        <taxon>Parachlamydiales</taxon>
        <taxon>Simkaniaceae</taxon>
        <taxon>Simkania</taxon>
    </lineage>
</organism>
<reference evidence="1 2" key="2">
    <citation type="journal article" date="2011" name="Mol. Biol. Evol.">
        <title>Unity in variety--the pan-genome of the Chlamydiae.</title>
        <authorList>
            <person name="Collingro A."/>
            <person name="Tischler P."/>
            <person name="Weinmaier T."/>
            <person name="Penz T."/>
            <person name="Heinz E."/>
            <person name="Brunham R.C."/>
            <person name="Read T.D."/>
            <person name="Bavoil P.M."/>
            <person name="Sachse K."/>
            <person name="Kahane S."/>
            <person name="Friedman M.G."/>
            <person name="Rattei T."/>
            <person name="Myers G.S."/>
            <person name="Horn M."/>
        </authorList>
    </citation>
    <scope>NUCLEOTIDE SEQUENCE [LARGE SCALE GENOMIC DNA]</scope>
    <source>
        <strain evidence="2">ATCC VR-1471 / Z</strain>
    </source>
</reference>
<gene>
    <name evidence="1" type="ordered locus">SNE_A02850</name>
</gene>
<reference key="1">
    <citation type="journal article" date="2011" name="Mol. Biol. Evol.">
        <title>Unity in variety -- the pan-genome of the Chlamydiae.</title>
        <authorList>
            <person name="Collingro A."/>
            <person name="Tischler P."/>
            <person name="Weinmaier T."/>
            <person name="Penz T."/>
            <person name="Heinz E."/>
            <person name="Brunham R.C."/>
            <person name="Read T.D."/>
            <person name="Bavoil P.M."/>
            <person name="Sachse K."/>
            <person name="Kahane S."/>
            <person name="Friedman M.G."/>
            <person name="Rattei T."/>
            <person name="Myers G.S.A."/>
            <person name="Horn M."/>
        </authorList>
    </citation>
    <scope>NUCLEOTIDE SEQUENCE</scope>
    <source>
        <strain>Z</strain>
    </source>
</reference>
<dbReference type="EMBL" id="FR872582">
    <property type="protein sequence ID" value="CCB88162.1"/>
    <property type="molecule type" value="Genomic_DNA"/>
</dbReference>
<accession>F8L611</accession>
<evidence type="ECO:0000313" key="1">
    <source>
        <dbReference type="EMBL" id="CCB88162.1"/>
    </source>
</evidence>
<evidence type="ECO:0000313" key="2">
    <source>
        <dbReference type="Proteomes" id="UP000000496"/>
    </source>
</evidence>
<dbReference type="Proteomes" id="UP000000496">
    <property type="component" value="Chromosome gsn.131"/>
</dbReference>
<sequence>MRKIFDFIDFLHSYPVTLEKNRNEIFFKQKKPSHEMWLGNLKG</sequence>